<feature type="transmembrane region" description="Helical" evidence="7">
    <location>
        <begin position="212"/>
        <end position="231"/>
    </location>
</feature>
<dbReference type="InterPro" id="IPR020846">
    <property type="entry name" value="MFS_dom"/>
</dbReference>
<evidence type="ECO:0000256" key="5">
    <source>
        <dbReference type="ARBA" id="ARBA00022989"/>
    </source>
</evidence>
<dbReference type="PANTHER" id="PTHR23501:SF197">
    <property type="entry name" value="COMD"/>
    <property type="match status" value="1"/>
</dbReference>
<keyword evidence="4 7" id="KW-0812">Transmembrane</keyword>
<name>A0A1B4FP76_9BURK</name>
<evidence type="ECO:0000259" key="8">
    <source>
        <dbReference type="PROSITE" id="PS50850"/>
    </source>
</evidence>
<gene>
    <name evidence="9" type="ORF">WS70_27645</name>
</gene>
<evidence type="ECO:0000313" key="10">
    <source>
        <dbReference type="Proteomes" id="UP000062519"/>
    </source>
</evidence>
<feature type="transmembrane region" description="Helical" evidence="7">
    <location>
        <begin position="380"/>
        <end position="402"/>
    </location>
</feature>
<keyword evidence="3" id="KW-1003">Cell membrane</keyword>
<feature type="transmembrane region" description="Helical" evidence="7">
    <location>
        <begin position="318"/>
        <end position="335"/>
    </location>
</feature>
<evidence type="ECO:0000256" key="1">
    <source>
        <dbReference type="ARBA" id="ARBA00004651"/>
    </source>
</evidence>
<feature type="transmembrane region" description="Helical" evidence="7">
    <location>
        <begin position="341"/>
        <end position="359"/>
    </location>
</feature>
<keyword evidence="10" id="KW-1185">Reference proteome</keyword>
<evidence type="ECO:0000256" key="2">
    <source>
        <dbReference type="ARBA" id="ARBA00022448"/>
    </source>
</evidence>
<dbReference type="CDD" id="cd17502">
    <property type="entry name" value="MFS_Azr1_MDR_like"/>
    <property type="match status" value="1"/>
</dbReference>
<feature type="transmembrane region" description="Helical" evidence="7">
    <location>
        <begin position="285"/>
        <end position="306"/>
    </location>
</feature>
<evidence type="ECO:0000313" key="9">
    <source>
        <dbReference type="EMBL" id="AOJ05455.1"/>
    </source>
</evidence>
<dbReference type="Pfam" id="PF07690">
    <property type="entry name" value="MFS_1"/>
    <property type="match status" value="1"/>
</dbReference>
<dbReference type="PRINTS" id="PR01036">
    <property type="entry name" value="TCRTETB"/>
</dbReference>
<dbReference type="GO" id="GO:0005886">
    <property type="term" value="C:plasma membrane"/>
    <property type="evidence" value="ECO:0007669"/>
    <property type="project" value="UniProtKB-SubCell"/>
</dbReference>
<dbReference type="SUPFAM" id="SSF103473">
    <property type="entry name" value="MFS general substrate transporter"/>
    <property type="match status" value="1"/>
</dbReference>
<keyword evidence="6 7" id="KW-0472">Membrane</keyword>
<dbReference type="FunFam" id="1.20.1720.10:FF:000004">
    <property type="entry name" value="EmrB/QacA family drug resistance transporter"/>
    <property type="match status" value="1"/>
</dbReference>
<feature type="transmembrane region" description="Helical" evidence="7">
    <location>
        <begin position="251"/>
        <end position="273"/>
    </location>
</feature>
<evidence type="ECO:0000256" key="3">
    <source>
        <dbReference type="ARBA" id="ARBA00022475"/>
    </source>
</evidence>
<dbReference type="PANTHER" id="PTHR23501">
    <property type="entry name" value="MAJOR FACILITATOR SUPERFAMILY"/>
    <property type="match status" value="1"/>
</dbReference>
<feature type="domain" description="Major facilitator superfamily (MFS) profile" evidence="8">
    <location>
        <begin position="1"/>
        <end position="466"/>
    </location>
</feature>
<reference evidence="9 10" key="1">
    <citation type="submission" date="2015-12" db="EMBL/GenBank/DDBJ databases">
        <title>Diversity of Burkholderia near neighbor genomes.</title>
        <authorList>
            <person name="Sahl J."/>
            <person name="Wagner D."/>
            <person name="Keim P."/>
        </authorList>
    </citation>
    <scope>NUCLEOTIDE SEQUENCE [LARGE SCALE GENOMIC DNA]</scope>
    <source>
        <strain evidence="9 10">BDU6</strain>
    </source>
</reference>
<dbReference type="RefSeq" id="WP_059596919.1">
    <property type="nucleotide sequence ID" value="NZ_CP013387.1"/>
</dbReference>
<dbReference type="Gene3D" id="1.20.1720.10">
    <property type="entry name" value="Multidrug resistance protein D"/>
    <property type="match status" value="1"/>
</dbReference>
<comment type="subcellular location">
    <subcellularLocation>
        <location evidence="1">Cell membrane</location>
        <topology evidence="1">Multi-pass membrane protein</topology>
    </subcellularLocation>
</comment>
<organism evidence="9 10">
    <name type="scientific">Burkholderia mayonis</name>
    <dbReference type="NCBI Taxonomy" id="1385591"/>
    <lineage>
        <taxon>Bacteria</taxon>
        <taxon>Pseudomonadati</taxon>
        <taxon>Pseudomonadota</taxon>
        <taxon>Betaproteobacteria</taxon>
        <taxon>Burkholderiales</taxon>
        <taxon>Burkholderiaceae</taxon>
        <taxon>Burkholderia</taxon>
        <taxon>pseudomallei group</taxon>
    </lineage>
</organism>
<keyword evidence="5 7" id="KW-1133">Transmembrane helix</keyword>
<evidence type="ECO:0000256" key="7">
    <source>
        <dbReference type="SAM" id="Phobius"/>
    </source>
</evidence>
<feature type="transmembrane region" description="Helical" evidence="7">
    <location>
        <begin position="86"/>
        <end position="111"/>
    </location>
</feature>
<dbReference type="NCBIfam" id="TIGR00711">
    <property type="entry name" value="efflux_EmrB"/>
    <property type="match status" value="1"/>
</dbReference>
<protein>
    <submittedName>
        <fullName evidence="9">MFS transporter</fullName>
    </submittedName>
</protein>
<dbReference type="Proteomes" id="UP000062519">
    <property type="component" value="Chromosome 2"/>
</dbReference>
<dbReference type="Gene3D" id="1.20.1250.20">
    <property type="entry name" value="MFS general substrate transporter like domains"/>
    <property type="match status" value="1"/>
</dbReference>
<dbReference type="GO" id="GO:0022857">
    <property type="term" value="F:transmembrane transporter activity"/>
    <property type="evidence" value="ECO:0007669"/>
    <property type="project" value="InterPro"/>
</dbReference>
<accession>A0A1B4FP76</accession>
<proteinExistence type="predicted"/>
<sequence length="483" mass="50207">MVVIGLGTLDQSIVATALPRIMSDLGDIAKSSWIVTAYVLSSTTSMPLYGKLSDQFGRKRMIFIAVAVFLVGSLLCGLSQSLTELIAARVVQGLGAGAFLPLSQTIIADLIPPAQRGHKQGGIAAVFAATSVMGPLLGGVITDALSWHWIFLINLPVGGAALYNIVRKLRPGQPGGAQRIDYLGSLLMTAAVTAFLLVLSLGGSAWPWHSPQVYGSAGAGLVLTAALLIHLRRAAAPILPPNLFDNTVFNIACIVMSLTFMGLFGATLFLPLFSQLVSGTGATESGLLMVPLMLGAVISSVMGGRILARIGRYKPTQMAGLSTAIVAFALLAWSISTRLSYWFIEPCVFMLGIGLGLVMPNMTVAVQNALPVAQRGVGTAMLTFFRSLGGLVGIAGSSAIIASQLPATEAATRTALAGHHLSGPIHQAAGGLADIYRSSIAETFAVGSAIVALALVVLLRLPELPLVDRDDAPPDAQEVPAHD</sequence>
<keyword evidence="2" id="KW-0813">Transport</keyword>
<feature type="transmembrane region" description="Helical" evidence="7">
    <location>
        <begin position="62"/>
        <end position="80"/>
    </location>
</feature>
<dbReference type="InterPro" id="IPR004638">
    <property type="entry name" value="EmrB-like"/>
</dbReference>
<dbReference type="InterPro" id="IPR036259">
    <property type="entry name" value="MFS_trans_sf"/>
</dbReference>
<dbReference type="EMBL" id="CP013387">
    <property type="protein sequence ID" value="AOJ05455.1"/>
    <property type="molecule type" value="Genomic_DNA"/>
</dbReference>
<dbReference type="KEGG" id="buu:WS70_27645"/>
<evidence type="ECO:0000256" key="4">
    <source>
        <dbReference type="ARBA" id="ARBA00022692"/>
    </source>
</evidence>
<dbReference type="AlphaFoldDB" id="A0A1B4FP76"/>
<feature type="transmembrane region" description="Helical" evidence="7">
    <location>
        <begin position="147"/>
        <end position="166"/>
    </location>
</feature>
<feature type="transmembrane region" description="Helical" evidence="7">
    <location>
        <begin position="186"/>
        <end position="206"/>
    </location>
</feature>
<evidence type="ECO:0000256" key="6">
    <source>
        <dbReference type="ARBA" id="ARBA00023136"/>
    </source>
</evidence>
<dbReference type="InterPro" id="IPR011701">
    <property type="entry name" value="MFS"/>
</dbReference>
<dbReference type="PROSITE" id="PS50850">
    <property type="entry name" value="MFS"/>
    <property type="match status" value="1"/>
</dbReference>
<feature type="transmembrane region" description="Helical" evidence="7">
    <location>
        <begin position="440"/>
        <end position="459"/>
    </location>
</feature>